<keyword evidence="3" id="KW-1185">Reference proteome</keyword>
<dbReference type="KEGG" id="ege:EM595_1169"/>
<evidence type="ECO:0008006" key="4">
    <source>
        <dbReference type="Google" id="ProtNLM"/>
    </source>
</evidence>
<proteinExistence type="predicted"/>
<organism evidence="2 3">
    <name type="scientific">Duffyella gerundensis</name>
    <dbReference type="NCBI Taxonomy" id="1619313"/>
    <lineage>
        <taxon>Bacteria</taxon>
        <taxon>Pseudomonadati</taxon>
        <taxon>Pseudomonadota</taxon>
        <taxon>Gammaproteobacteria</taxon>
        <taxon>Enterobacterales</taxon>
        <taxon>Erwiniaceae</taxon>
        <taxon>Duffyella</taxon>
    </lineage>
</organism>
<feature type="signal peptide" evidence="1">
    <location>
        <begin position="1"/>
        <end position="25"/>
    </location>
</feature>
<dbReference type="STRING" id="1619313.EM595_1169"/>
<dbReference type="Proteomes" id="UP000059419">
    <property type="component" value="Chromosome 1"/>
</dbReference>
<evidence type="ECO:0000313" key="2">
    <source>
        <dbReference type="EMBL" id="CUU23404.1"/>
    </source>
</evidence>
<dbReference type="InterPro" id="IPR011673">
    <property type="entry name" value="DUF1615"/>
</dbReference>
<dbReference type="EMBL" id="LN907827">
    <property type="protein sequence ID" value="CUU23404.1"/>
    <property type="molecule type" value="Genomic_DNA"/>
</dbReference>
<dbReference type="PATRIC" id="fig|1619313.3.peg.1212"/>
<accession>A0A0U5LM32</accession>
<gene>
    <name evidence="2" type="primary">yaiW</name>
    <name evidence="2" type="ORF">EM595_1169</name>
</gene>
<keyword evidence="1" id="KW-0732">Signal</keyword>
<dbReference type="PROSITE" id="PS51257">
    <property type="entry name" value="PROKAR_LIPOPROTEIN"/>
    <property type="match status" value="1"/>
</dbReference>
<name>A0A0U5LM32_9GAMM</name>
<dbReference type="Pfam" id="PF07759">
    <property type="entry name" value="DUF1615"/>
    <property type="match status" value="1"/>
</dbReference>
<protein>
    <recommendedName>
        <fullName evidence="4">DUF1615 domain-containing protein</fullName>
    </recommendedName>
</protein>
<sequence length="365" mass="40309">MSLTTIKRLAAVSTVLLLAACSSSKKTPEAPARQPQDVKAQIEKLLPAKVSDKAGWATDIYTAFRTQQLDASTSNICAVIAVADQESGMNAESSVPGLGKIAWGEINRRAAKLHIPAFLVRTALQIPSSNGKSYADRLDKVRNEKELSEIFDDFINMVPMGQTLFGNLNPVHTGGPMQVSIAFAEAHAAGYPWPVDGSIRREVFSRRGGVWFGTKHLLGYPVDYSAPLYRFADFNAGWYASRNAAFQAAVARATGMDLALDGDLILYDSDKPGTTELAVRTLAKQLDMSQSEIRRDLQQGDSEKFSRTTLYKQVYLLADKMAGRKLPREMLPGIKLKSPKITRNLTTAWFAQRVDGRYQQCMQRR</sequence>
<reference evidence="3" key="1">
    <citation type="submission" date="2015-11" db="EMBL/GenBank/DDBJ databases">
        <authorList>
            <person name="Blom J."/>
        </authorList>
    </citation>
    <scope>NUCLEOTIDE SEQUENCE [LARGE SCALE GENOMIC DNA]</scope>
</reference>
<evidence type="ECO:0000256" key="1">
    <source>
        <dbReference type="SAM" id="SignalP"/>
    </source>
</evidence>
<feature type="chain" id="PRO_5006861444" description="DUF1615 domain-containing protein" evidence="1">
    <location>
        <begin position="26"/>
        <end position="365"/>
    </location>
</feature>
<evidence type="ECO:0000313" key="3">
    <source>
        <dbReference type="Proteomes" id="UP000059419"/>
    </source>
</evidence>
<dbReference type="OrthoDB" id="596976at2"/>
<dbReference type="RefSeq" id="WP_067428906.1">
    <property type="nucleotide sequence ID" value="NZ_LN907827.1"/>
</dbReference>
<dbReference type="AlphaFoldDB" id="A0A0U5LM32"/>